<sequence>MAKTEFEVFAQKIATYFQGDLSPEEFTRTLFKKIYLNPNGDTLLHDMEPRTLRGYFYREHNITTLAKKINKDLDSQYFEEFIDTETDDTIKGLCAAFADECPGIDNENFKNKIAERFKEIICNAATIKRKRKKTTELVPQSQETTVDATISPSIKEQYGALLVAEERSVCPNDGCSTPLFVNVGGQLGANYEVTFIDPSVPETRMENLIALCPACHSKYITGRTDEQVQRLLHIKKSLVDDYEAKETVSMQKVEDGIRKVLEKIPKMQAPANIDLNYNPVTIRQKIATDNLMLYLKAKTNVNVYYSAVQDAFTELNAERILRYKPFCLQVRMTYMNLSDMGLSQDEIFEKMVDWLQDATHEDRSSCEVIISYFIQKCEVFDAIAE</sequence>
<evidence type="ECO:0000259" key="1">
    <source>
        <dbReference type="Pfam" id="PF20277"/>
    </source>
</evidence>
<protein>
    <recommendedName>
        <fullName evidence="1">ABC-three component systems C-terminal domain-containing protein</fullName>
    </recommendedName>
</protein>
<feature type="domain" description="ABC-three component systems C-terminal" evidence="1">
    <location>
        <begin position="245"/>
        <end position="380"/>
    </location>
</feature>
<evidence type="ECO:0000313" key="3">
    <source>
        <dbReference type="Proteomes" id="UP000030008"/>
    </source>
</evidence>
<accession>A0A099I475</accession>
<dbReference type="Pfam" id="PF20277">
    <property type="entry name" value="CTD11"/>
    <property type="match status" value="1"/>
</dbReference>
<dbReference type="AlphaFoldDB" id="A0A099I475"/>
<dbReference type="RefSeq" id="WP_044906207.1">
    <property type="nucleotide sequence ID" value="NZ_JQIF01000065.1"/>
</dbReference>
<dbReference type="Proteomes" id="UP000030008">
    <property type="component" value="Unassembled WGS sequence"/>
</dbReference>
<name>A0A099I475_CLOIN</name>
<dbReference type="EMBL" id="JQIF01000065">
    <property type="protein sequence ID" value="KGJ52470.1"/>
    <property type="molecule type" value="Genomic_DNA"/>
</dbReference>
<reference evidence="2 3" key="1">
    <citation type="submission" date="2014-08" db="EMBL/GenBank/DDBJ databases">
        <title>Clostridium innocuum, an unnegligible vancomycin-resistant pathogen causing extra-intestinal infections.</title>
        <authorList>
            <person name="Feng Y."/>
            <person name="Chiu C.-H."/>
        </authorList>
    </citation>
    <scope>NUCLEOTIDE SEQUENCE [LARGE SCALE GENOMIC DNA]</scope>
    <source>
        <strain evidence="2 3">AN88</strain>
    </source>
</reference>
<organism evidence="2 3">
    <name type="scientific">Clostridium innocuum</name>
    <dbReference type="NCBI Taxonomy" id="1522"/>
    <lineage>
        <taxon>Bacteria</taxon>
        <taxon>Bacillati</taxon>
        <taxon>Bacillota</taxon>
        <taxon>Clostridia</taxon>
        <taxon>Eubacteriales</taxon>
        <taxon>Clostridiaceae</taxon>
        <taxon>Clostridium</taxon>
    </lineage>
</organism>
<proteinExistence type="predicted"/>
<evidence type="ECO:0000313" key="2">
    <source>
        <dbReference type="EMBL" id="KGJ52470.1"/>
    </source>
</evidence>
<gene>
    <name evidence="2" type="ORF">CIAN88_14555</name>
</gene>
<dbReference type="InterPro" id="IPR046921">
    <property type="entry name" value="ABC-3C_CTD11"/>
</dbReference>
<comment type="caution">
    <text evidence="2">The sequence shown here is derived from an EMBL/GenBank/DDBJ whole genome shotgun (WGS) entry which is preliminary data.</text>
</comment>